<evidence type="ECO:0000256" key="1">
    <source>
        <dbReference type="SAM" id="MobiDB-lite"/>
    </source>
</evidence>
<dbReference type="KEGG" id="tpl:TPCCA_0515"/>
<proteinExistence type="predicted"/>
<dbReference type="GO" id="GO:0061024">
    <property type="term" value="P:membrane organization"/>
    <property type="evidence" value="ECO:0007669"/>
    <property type="project" value="InterPro"/>
</dbReference>
<evidence type="ECO:0000313" key="3">
    <source>
        <dbReference type="EMBL" id="AEH40452.1"/>
    </source>
</evidence>
<accession>F7XSW5</accession>
<reference evidence="3 4" key="1">
    <citation type="journal article" date="2011" name="PLoS ONE">
        <title>Complete genome sequence of Treponema paraluiscuniculi, strain Cuniculi A: the loss of infectivity to humans is associated with genome decay.</title>
        <authorList>
            <person name="Smajs D."/>
            <person name="Zobanikova M."/>
            <person name="Strouhal M."/>
            <person name="Cejkova D."/>
            <person name="Dugan-Rocha S."/>
            <person name="Pospisilova P."/>
            <person name="Norris S.J."/>
            <person name="Albert T."/>
            <person name="Qin X."/>
            <person name="Hallsworth-Pepin K."/>
            <person name="Buhay C."/>
            <person name="Muzny D.M."/>
            <person name="Chen L."/>
            <person name="Gibbs R.A."/>
            <person name="Weinstock G.M."/>
        </authorList>
    </citation>
    <scope>NUCLEOTIDE SEQUENCE [LARGE SCALE GENOMIC DNA]</scope>
    <source>
        <strain evidence="3 4">Cuniculi A</strain>
    </source>
</reference>
<name>F7XSW5_TREPU</name>
<dbReference type="EMBL" id="CP002103">
    <property type="protein sequence ID" value="AEH40452.1"/>
    <property type="molecule type" value="Genomic_DNA"/>
</dbReference>
<evidence type="ECO:0000259" key="2">
    <source>
        <dbReference type="Pfam" id="PF04453"/>
    </source>
</evidence>
<dbReference type="RefSeq" id="WP_013945154.1">
    <property type="nucleotide sequence ID" value="NC_015714.1"/>
</dbReference>
<dbReference type="GO" id="GO:0019867">
    <property type="term" value="C:outer membrane"/>
    <property type="evidence" value="ECO:0007669"/>
    <property type="project" value="InterPro"/>
</dbReference>
<protein>
    <submittedName>
        <fullName evidence="3">Conserved hypothetical outer membrane protein</fullName>
    </submittedName>
</protein>
<organism evidence="3 4">
    <name type="scientific">Treponema paraluiscuniculi (strain Cuniculi A)</name>
    <dbReference type="NCBI Taxonomy" id="545776"/>
    <lineage>
        <taxon>Bacteria</taxon>
        <taxon>Pseudomonadati</taxon>
        <taxon>Spirochaetota</taxon>
        <taxon>Spirochaetia</taxon>
        <taxon>Spirochaetales</taxon>
        <taxon>Treponemataceae</taxon>
        <taxon>Treponema</taxon>
    </lineage>
</organism>
<dbReference type="HOGENOM" id="CLU_280171_0_0_12"/>
<dbReference type="InterPro" id="IPR007543">
    <property type="entry name" value="LptD_C"/>
</dbReference>
<sequence length="993" mass="112639">MRAWYPIWGIFFLFCPLFGESGLRKLRIIINSAQETTRLSETGQPILESTGRVPLSPFDLQDQLVVFTGNVSISIDDGSVTATILSDQTVYNTSAQILYSTGNVRYSRTEGETKTIEISGTRFIFELKTLKGLFLDGSLTLPIKGQQVLFVQSPIIHSDAYTSVILKQATLSTEEDPEQALWSVHTKNIWLLPNNQLAFSHGVLSFGVVPLLYIPFFYYPKDEFIGNPVFGLRSRAGAFIQTTTYLLGKRPKSAYPPSFGTQSPAQEEAPNYLKISADYYSALGGMAGISTFFQAKDYLPFVRFSAYIGASRTVHQGSNGAYSIYDTTGQVMWDKSYLFGMQVPFRYYAECALRFHKTPLYVDVHVPIISDPFFSTDFLQRSEDLNWFHLALSPRSLRELTQSTISSYDWKISASLRPVWLVLHPWLRDFSLDPLSFTVHFNSKFDSQKKNSSPEHNFFYPHSMESRAGLSFSGTLFSHVWERQKSQQEESYAPKEIRNPLAYSPADGLSRESSPPEQSPAVSKENSETDSTFDFFMPEFHEESERRTGTDRAYVFTRYALDYKGKGDIVYDAQFNHSSWDNASKIKWNDLQSQRVTMRGDFSIRSQFQCVNDIIRMSNGIQCTLQHRHPIHGQPPATQNGFQNSALVQSSNNLAVYPFSADSFFRESFLGWSITPVLYDSSPPTGKSSLHVRDHSITANAAFSLYGYTQQIRVSVHFAPGPYAYSIATFLSFPYISATLSARFLDKPQVRAELDFRMPYEITCKQAYVYDIEKGMSDSYEVSLGWKYFSLSYLLKGESGSVSTVPAVNNGLSISKLKLTLSHDDFPLTVRFWKRRIKIQGTLSSSLEINFKDLDKSHISFSPLITFSIYKFLDLSINTVIKNEKLTPYFSTQSSKSPQTGLWNAFVSSLYFWDETKRSSALFPIRTLNIELAHYLKDWTLRFGYRLHSEPFSSGSQQIPSLVSSISLSINWNPLPVVRTRARKTPGMFEVGI</sequence>
<dbReference type="Pfam" id="PF04453">
    <property type="entry name" value="LptD"/>
    <property type="match status" value="1"/>
</dbReference>
<feature type="region of interest" description="Disordered" evidence="1">
    <location>
        <begin position="503"/>
        <end position="529"/>
    </location>
</feature>
<dbReference type="Proteomes" id="UP000008317">
    <property type="component" value="Chromosome"/>
</dbReference>
<feature type="domain" description="LptD C-terminal" evidence="2">
    <location>
        <begin position="347"/>
        <end position="829"/>
    </location>
</feature>
<dbReference type="AlphaFoldDB" id="F7XSW5"/>
<dbReference type="PATRIC" id="fig|545776.3.peg.518"/>
<evidence type="ECO:0000313" key="4">
    <source>
        <dbReference type="Proteomes" id="UP000008317"/>
    </source>
</evidence>
<gene>
    <name evidence="3" type="ordered locus">TPCCA_0515</name>
</gene>